<sequence>MAVAMVRIAMIFAIFSVAFCIDDKCAACNAVAEELEFGLSNVR</sequence>
<keyword evidence="1" id="KW-0732">Signal</keyword>
<evidence type="ECO:0008006" key="5">
    <source>
        <dbReference type="Google" id="ProtNLM"/>
    </source>
</evidence>
<feature type="chain" id="PRO_5036351752" description="DUF3456 domain-containing protein" evidence="1">
    <location>
        <begin position="21"/>
        <end position="43"/>
    </location>
</feature>
<dbReference type="AlphaFoldDB" id="A0A438K4E5"/>
<comment type="caution">
    <text evidence="3">The sequence shown here is derived from an EMBL/GenBank/DDBJ whole genome shotgun (WGS) entry which is preliminary data.</text>
</comment>
<evidence type="ECO:0000313" key="2">
    <source>
        <dbReference type="EMBL" id="RVW50920.1"/>
    </source>
</evidence>
<evidence type="ECO:0000256" key="1">
    <source>
        <dbReference type="SAM" id="SignalP"/>
    </source>
</evidence>
<feature type="signal peptide" evidence="1">
    <location>
        <begin position="1"/>
        <end position="20"/>
    </location>
</feature>
<reference evidence="3 4" key="1">
    <citation type="journal article" date="2018" name="PLoS Genet.">
        <title>Population sequencing reveals clonal diversity and ancestral inbreeding in the grapevine cultivar Chardonnay.</title>
        <authorList>
            <person name="Roach M.J."/>
            <person name="Johnson D.L."/>
            <person name="Bohlmann J."/>
            <person name="van Vuuren H.J."/>
            <person name="Jones S.J."/>
            <person name="Pretorius I.S."/>
            <person name="Schmidt S.A."/>
            <person name="Borneman A.R."/>
        </authorList>
    </citation>
    <scope>NUCLEOTIDE SEQUENCE [LARGE SCALE GENOMIC DNA]</scope>
    <source>
        <strain evidence="4">cv. Chardonnay</strain>
        <strain evidence="3">I10V1</strain>
        <tissue evidence="3">Leaf</tissue>
    </source>
</reference>
<name>A0A438K4E5_VITVI</name>
<proteinExistence type="predicted"/>
<gene>
    <name evidence="3" type="ORF">CK203_005725</name>
    <name evidence="2" type="ORF">CK203_071333</name>
</gene>
<evidence type="ECO:0000313" key="3">
    <source>
        <dbReference type="EMBL" id="RVX16084.1"/>
    </source>
</evidence>
<dbReference type="Proteomes" id="UP000288805">
    <property type="component" value="Unassembled WGS sequence"/>
</dbReference>
<accession>A0A438K4E5</accession>
<organism evidence="3 4">
    <name type="scientific">Vitis vinifera</name>
    <name type="common">Grape</name>
    <dbReference type="NCBI Taxonomy" id="29760"/>
    <lineage>
        <taxon>Eukaryota</taxon>
        <taxon>Viridiplantae</taxon>
        <taxon>Streptophyta</taxon>
        <taxon>Embryophyta</taxon>
        <taxon>Tracheophyta</taxon>
        <taxon>Spermatophyta</taxon>
        <taxon>Magnoliopsida</taxon>
        <taxon>eudicotyledons</taxon>
        <taxon>Gunneridae</taxon>
        <taxon>Pentapetalae</taxon>
        <taxon>rosids</taxon>
        <taxon>Vitales</taxon>
        <taxon>Vitaceae</taxon>
        <taxon>Viteae</taxon>
        <taxon>Vitis</taxon>
    </lineage>
</organism>
<dbReference type="EMBL" id="QGNW01001190">
    <property type="protein sequence ID" value="RVW50920.1"/>
    <property type="molecule type" value="Genomic_DNA"/>
</dbReference>
<evidence type="ECO:0000313" key="4">
    <source>
        <dbReference type="Proteomes" id="UP000288805"/>
    </source>
</evidence>
<dbReference type="EMBL" id="QGNW01000017">
    <property type="protein sequence ID" value="RVX16084.1"/>
    <property type="molecule type" value="Genomic_DNA"/>
</dbReference>
<protein>
    <recommendedName>
        <fullName evidence="5">DUF3456 domain-containing protein</fullName>
    </recommendedName>
</protein>